<evidence type="ECO:0000256" key="2">
    <source>
        <dbReference type="ARBA" id="ARBA00006275"/>
    </source>
</evidence>
<comment type="subcellular location">
    <subcellularLocation>
        <location evidence="1">Cell outer membrane</location>
    </subcellularLocation>
</comment>
<dbReference type="InterPro" id="IPR033985">
    <property type="entry name" value="SusD-like_N"/>
</dbReference>
<evidence type="ECO:0000259" key="6">
    <source>
        <dbReference type="Pfam" id="PF07980"/>
    </source>
</evidence>
<comment type="similarity">
    <text evidence="2">Belongs to the SusD family.</text>
</comment>
<organism evidence="8 9">
    <name type="scientific">Chitinophaga pollutisoli</name>
    <dbReference type="NCBI Taxonomy" id="3133966"/>
    <lineage>
        <taxon>Bacteria</taxon>
        <taxon>Pseudomonadati</taxon>
        <taxon>Bacteroidota</taxon>
        <taxon>Chitinophagia</taxon>
        <taxon>Chitinophagales</taxon>
        <taxon>Chitinophagaceae</taxon>
        <taxon>Chitinophaga</taxon>
    </lineage>
</organism>
<keyword evidence="4" id="KW-0472">Membrane</keyword>
<keyword evidence="9" id="KW-1185">Reference proteome</keyword>
<feature type="domain" description="SusD-like N-terminal" evidence="7">
    <location>
        <begin position="19"/>
        <end position="215"/>
    </location>
</feature>
<keyword evidence="5" id="KW-0998">Cell outer membrane</keyword>
<evidence type="ECO:0000256" key="3">
    <source>
        <dbReference type="ARBA" id="ARBA00022729"/>
    </source>
</evidence>
<evidence type="ECO:0000259" key="7">
    <source>
        <dbReference type="Pfam" id="PF14322"/>
    </source>
</evidence>
<dbReference type="RefSeq" id="WP_341834844.1">
    <property type="nucleotide sequence ID" value="NZ_CP149822.1"/>
</dbReference>
<gene>
    <name evidence="8" type="ORF">WJU16_18035</name>
</gene>
<dbReference type="Pfam" id="PF14322">
    <property type="entry name" value="SusD-like_3"/>
    <property type="match status" value="1"/>
</dbReference>
<protein>
    <submittedName>
        <fullName evidence="8">RagB/SusD family nutrient uptake outer membrane protein</fullName>
    </submittedName>
</protein>
<evidence type="ECO:0000313" key="8">
    <source>
        <dbReference type="EMBL" id="WZN39880.1"/>
    </source>
</evidence>
<proteinExistence type="inferred from homology"/>
<accession>A0ABZ2YJI5</accession>
<dbReference type="Gene3D" id="1.25.40.390">
    <property type="match status" value="1"/>
</dbReference>
<evidence type="ECO:0000313" key="9">
    <source>
        <dbReference type="Proteomes" id="UP001485459"/>
    </source>
</evidence>
<dbReference type="SUPFAM" id="SSF48452">
    <property type="entry name" value="TPR-like"/>
    <property type="match status" value="1"/>
</dbReference>
<evidence type="ECO:0000256" key="5">
    <source>
        <dbReference type="ARBA" id="ARBA00023237"/>
    </source>
</evidence>
<dbReference type="Pfam" id="PF07980">
    <property type="entry name" value="SusD_RagB"/>
    <property type="match status" value="1"/>
</dbReference>
<feature type="domain" description="RagB/SusD" evidence="6">
    <location>
        <begin position="315"/>
        <end position="607"/>
    </location>
</feature>
<name>A0ABZ2YJI5_9BACT</name>
<reference evidence="9" key="1">
    <citation type="submission" date="2024-03" db="EMBL/GenBank/DDBJ databases">
        <title>Chitinophaga horti sp. nov., isolated from garden soil.</title>
        <authorList>
            <person name="Lee D.S."/>
            <person name="Han D.M."/>
            <person name="Baek J.H."/>
            <person name="Choi D.G."/>
            <person name="Jeon J.H."/>
            <person name="Jeon C.O."/>
        </authorList>
    </citation>
    <scope>NUCLEOTIDE SEQUENCE [LARGE SCALE GENOMIC DNA]</scope>
    <source>
        <strain evidence="9">GPA1</strain>
    </source>
</reference>
<dbReference type="PROSITE" id="PS51257">
    <property type="entry name" value="PROKAR_LIPOPROTEIN"/>
    <property type="match status" value="1"/>
</dbReference>
<sequence>MIKRIIFPLLAIGFASCTKYLDKQPDNLLTDEMVWQTKAGAEGYLANTYSHIYLHDGGDFATMGAADESSVSIGTTNVRQMVAGNWSPGAAYFNYWGNMYTGIRKTFVFEANIGKVPSQQMSDDLKAQYISEVRFLRGYYYFYLLRQFGPFVIVKEEMSRNDDYDQYPRGSFEECAAYINELMDAAAVGLPARWESAANNGRPTKGACLTIKAKVAQLAASELWNGNPAFATFKNKDGKQLAPLTNDPERWRIAAEAAKAVIDLEAYKLFTNLDNGGNSFNPYESVRDVHLTAWNDEIIFGVVNWNRWGFTKCASPAPGGYAMYCATQNLVDAFSMKNGRTINDAASQYVENGFAGSAQAESWGHRMGDWNMYANREPRFYAFINYNRRPVVAARTADERNLYSSSGNADGTGRTELYYTGASGQRWAGSNNLTGYLVQKRISSTSSIYWDQVPHLAPFIFFRYAEILLDYAEALNEYQPSNPDIVKYLNLVRERAGLPGIETVYPAAVGNREEMRRHILRERQVELCFEGDRYWTLSRRLLAGKPENTAIYGMDVNANDDGLGFSFTGFYTRKLYQQRYWRDKMYLFPIAQNDMERARALVQNPGW</sequence>
<keyword evidence="3" id="KW-0732">Signal</keyword>
<dbReference type="Proteomes" id="UP001485459">
    <property type="component" value="Chromosome"/>
</dbReference>
<dbReference type="EMBL" id="CP149822">
    <property type="protein sequence ID" value="WZN39880.1"/>
    <property type="molecule type" value="Genomic_DNA"/>
</dbReference>
<dbReference type="InterPro" id="IPR011990">
    <property type="entry name" value="TPR-like_helical_dom_sf"/>
</dbReference>
<evidence type="ECO:0000256" key="4">
    <source>
        <dbReference type="ARBA" id="ARBA00023136"/>
    </source>
</evidence>
<dbReference type="InterPro" id="IPR012944">
    <property type="entry name" value="SusD_RagB_dom"/>
</dbReference>
<evidence type="ECO:0000256" key="1">
    <source>
        <dbReference type="ARBA" id="ARBA00004442"/>
    </source>
</evidence>